<reference evidence="2" key="1">
    <citation type="journal article" date="2014" name="Front. Microbiol.">
        <title>High frequency of phylogenetically diverse reductive dehalogenase-homologous genes in deep subseafloor sedimentary metagenomes.</title>
        <authorList>
            <person name="Kawai M."/>
            <person name="Futagami T."/>
            <person name="Toyoda A."/>
            <person name="Takaki Y."/>
            <person name="Nishi S."/>
            <person name="Hori S."/>
            <person name="Arai W."/>
            <person name="Tsubouchi T."/>
            <person name="Morono Y."/>
            <person name="Uchiyama I."/>
            <person name="Ito T."/>
            <person name="Fujiyama A."/>
            <person name="Inagaki F."/>
            <person name="Takami H."/>
        </authorList>
    </citation>
    <scope>NUCLEOTIDE SEQUENCE</scope>
    <source>
        <strain evidence="2">Expedition CK06-06</strain>
    </source>
</reference>
<accession>X1IJP4</accession>
<sequence length="144" mass="17089">MEIKSKTFEELMPGMDFIENEKKEKLKEQEEQEQGRWDTNTSIVEPEGKKNITKEDKKFEHSISVFMDKIHLAEQFISIMPTYYDKSGLWWLWNFPERRWELKDDIKILNRVNNASGANIVGSKERTEIINALKQVGRKNKPQD</sequence>
<proteinExistence type="predicted"/>
<dbReference type="AlphaFoldDB" id="X1IJP4"/>
<evidence type="ECO:0000313" key="2">
    <source>
        <dbReference type="EMBL" id="GAH81932.1"/>
    </source>
</evidence>
<gene>
    <name evidence="2" type="ORF">S03H2_61233</name>
</gene>
<feature type="region of interest" description="Disordered" evidence="1">
    <location>
        <begin position="25"/>
        <end position="49"/>
    </location>
</feature>
<feature type="compositionally biased region" description="Basic and acidic residues" evidence="1">
    <location>
        <begin position="25"/>
        <end position="36"/>
    </location>
</feature>
<protein>
    <submittedName>
        <fullName evidence="2">Uncharacterized protein</fullName>
    </submittedName>
</protein>
<comment type="caution">
    <text evidence="2">The sequence shown here is derived from an EMBL/GenBank/DDBJ whole genome shotgun (WGS) entry which is preliminary data.</text>
</comment>
<dbReference type="EMBL" id="BARU01039513">
    <property type="protein sequence ID" value="GAH81932.1"/>
    <property type="molecule type" value="Genomic_DNA"/>
</dbReference>
<feature type="non-terminal residue" evidence="2">
    <location>
        <position position="144"/>
    </location>
</feature>
<organism evidence="2">
    <name type="scientific">marine sediment metagenome</name>
    <dbReference type="NCBI Taxonomy" id="412755"/>
    <lineage>
        <taxon>unclassified sequences</taxon>
        <taxon>metagenomes</taxon>
        <taxon>ecological metagenomes</taxon>
    </lineage>
</organism>
<evidence type="ECO:0000256" key="1">
    <source>
        <dbReference type="SAM" id="MobiDB-lite"/>
    </source>
</evidence>
<name>X1IJP4_9ZZZZ</name>